<evidence type="ECO:0000313" key="15">
    <source>
        <dbReference type="Ensembl" id="ENSPSIP00000014896.1"/>
    </source>
</evidence>
<evidence type="ECO:0000256" key="3">
    <source>
        <dbReference type="ARBA" id="ARBA00022475"/>
    </source>
</evidence>
<evidence type="ECO:0000256" key="10">
    <source>
        <dbReference type="ARBA" id="ARBA00023170"/>
    </source>
</evidence>
<evidence type="ECO:0000256" key="11">
    <source>
        <dbReference type="ARBA" id="ARBA00023224"/>
    </source>
</evidence>
<dbReference type="eggNOG" id="ENOG502SHXQ">
    <property type="taxonomic scope" value="Eukaryota"/>
</dbReference>
<dbReference type="EMBL" id="AGCU01044895">
    <property type="status" value="NOT_ANNOTATED_CDS"/>
    <property type="molecule type" value="Genomic_DNA"/>
</dbReference>
<dbReference type="EMBL" id="AGCU01044893">
    <property type="status" value="NOT_ANNOTATED_CDS"/>
    <property type="molecule type" value="Genomic_DNA"/>
</dbReference>
<reference evidence="16" key="1">
    <citation type="submission" date="2011-10" db="EMBL/GenBank/DDBJ databases">
        <authorList>
            <consortium name="Soft-shell Turtle Genome Consortium"/>
        </authorList>
    </citation>
    <scope>NUCLEOTIDE SEQUENCE [LARGE SCALE GENOMIC DNA]</scope>
    <source>
        <strain evidence="16">Daiwa-1</strain>
    </source>
</reference>
<evidence type="ECO:0000256" key="12">
    <source>
        <dbReference type="RuleBase" id="RU000688"/>
    </source>
</evidence>
<feature type="transmembrane region" description="Helical" evidence="13">
    <location>
        <begin position="104"/>
        <end position="126"/>
    </location>
</feature>
<dbReference type="Gene3D" id="1.10.1220.70">
    <property type="match status" value="1"/>
</dbReference>
<dbReference type="PRINTS" id="PR00237">
    <property type="entry name" value="GPCRRHODOPSN"/>
</dbReference>
<evidence type="ECO:0000256" key="13">
    <source>
        <dbReference type="RuleBase" id="RU363047"/>
    </source>
</evidence>
<comment type="similarity">
    <text evidence="2 12">Belongs to the G-protein coupled receptor 1 family.</text>
</comment>
<feature type="transmembrane region" description="Helical" evidence="13">
    <location>
        <begin position="206"/>
        <end position="227"/>
    </location>
</feature>
<dbReference type="FunFam" id="1.20.1070.10:FF:000001">
    <property type="entry name" value="Olfactory receptor"/>
    <property type="match status" value="1"/>
</dbReference>
<dbReference type="GO" id="GO:0005886">
    <property type="term" value="C:plasma membrane"/>
    <property type="evidence" value="ECO:0007669"/>
    <property type="project" value="UniProtKB-SubCell"/>
</dbReference>
<keyword evidence="9 13" id="KW-0472">Membrane</keyword>
<dbReference type="EMBL" id="AGCU01044896">
    <property type="status" value="NOT_ANNOTATED_CDS"/>
    <property type="molecule type" value="Genomic_DNA"/>
</dbReference>
<comment type="caution">
    <text evidence="13">Lacks conserved residue(s) required for the propagation of feature annotation.</text>
</comment>
<dbReference type="EMBL" id="AGCU01044892">
    <property type="status" value="NOT_ANNOTATED_CDS"/>
    <property type="molecule type" value="Genomic_DNA"/>
</dbReference>
<dbReference type="InterPro" id="IPR000725">
    <property type="entry name" value="Olfact_rcpt"/>
</dbReference>
<keyword evidence="4 13" id="KW-0716">Sensory transduction</keyword>
<dbReference type="AlphaFoldDB" id="K7G3N5"/>
<reference evidence="15" key="4">
    <citation type="submission" date="2025-09" db="UniProtKB">
        <authorList>
            <consortium name="Ensembl"/>
        </authorList>
    </citation>
    <scope>IDENTIFICATION</scope>
</reference>
<sequence>RTRCMEEETPNRTAVAEFLLLGFSDVRELQILHFVLFLLIYLAALVGNLLIISAVALDHHLHAPMYFFLGNLSLLDIGSISVPVPKAMVNSLLNSRSISYAGCVAQVFFFMYFAVTEYSLLTVMAYDRYVAICQPLHYEQVMSRRACWQLAGASWFVGFPVAMVQTMWIFSLPFCGPNRVNHFFCDTPPLLQLACADTSLFEIEALSATVLFIMFPFLLILASYTLLNPIIYSLRNKEVKGALRRTLSRENVIWSGLESQSIEWGPKSSYSPDTKKLLSLSYTVVTPMLNPIIYSLRNKEVKGALRRTLSRKFSLQRM</sequence>
<keyword evidence="10 12" id="KW-0675">Receptor</keyword>
<dbReference type="FunFam" id="1.10.1220.70:FF:000001">
    <property type="entry name" value="Olfactory receptor"/>
    <property type="match status" value="1"/>
</dbReference>
<evidence type="ECO:0000256" key="4">
    <source>
        <dbReference type="ARBA" id="ARBA00022606"/>
    </source>
</evidence>
<accession>K7G3N5</accession>
<keyword evidence="5 12" id="KW-0812">Transmembrane</keyword>
<evidence type="ECO:0000256" key="6">
    <source>
        <dbReference type="ARBA" id="ARBA00022725"/>
    </source>
</evidence>
<dbReference type="GO" id="GO:0004984">
    <property type="term" value="F:olfactory receptor activity"/>
    <property type="evidence" value="ECO:0007669"/>
    <property type="project" value="InterPro"/>
</dbReference>
<evidence type="ECO:0000256" key="9">
    <source>
        <dbReference type="ARBA" id="ARBA00023136"/>
    </source>
</evidence>
<reference evidence="15" key="3">
    <citation type="submission" date="2025-08" db="UniProtKB">
        <authorList>
            <consortium name="Ensembl"/>
        </authorList>
    </citation>
    <scope>IDENTIFICATION</scope>
</reference>
<dbReference type="PRINTS" id="PR00245">
    <property type="entry name" value="OLFACTORYR"/>
</dbReference>
<dbReference type="InterPro" id="IPR050516">
    <property type="entry name" value="Olfactory_GPCR"/>
</dbReference>
<evidence type="ECO:0000313" key="16">
    <source>
        <dbReference type="Proteomes" id="UP000007267"/>
    </source>
</evidence>
<dbReference type="PROSITE" id="PS00237">
    <property type="entry name" value="G_PROTEIN_RECEP_F1_1"/>
    <property type="match status" value="1"/>
</dbReference>
<dbReference type="OMA" id="FCGTKVN"/>
<evidence type="ECO:0000256" key="2">
    <source>
        <dbReference type="ARBA" id="ARBA00010663"/>
    </source>
</evidence>
<comment type="subcellular location">
    <subcellularLocation>
        <location evidence="1 13">Cell membrane</location>
        <topology evidence="1 13">Multi-pass membrane protein</topology>
    </subcellularLocation>
</comment>
<proteinExistence type="inferred from homology"/>
<evidence type="ECO:0000256" key="8">
    <source>
        <dbReference type="ARBA" id="ARBA00023040"/>
    </source>
</evidence>
<reference evidence="16" key="2">
    <citation type="journal article" date="2013" name="Nat. Genet.">
        <title>The draft genomes of soft-shell turtle and green sea turtle yield insights into the development and evolution of the turtle-specific body plan.</title>
        <authorList>
            <person name="Wang Z."/>
            <person name="Pascual-Anaya J."/>
            <person name="Zadissa A."/>
            <person name="Li W."/>
            <person name="Niimura Y."/>
            <person name="Huang Z."/>
            <person name="Li C."/>
            <person name="White S."/>
            <person name="Xiong Z."/>
            <person name="Fang D."/>
            <person name="Wang B."/>
            <person name="Ming Y."/>
            <person name="Chen Y."/>
            <person name="Zheng Y."/>
            <person name="Kuraku S."/>
            <person name="Pignatelli M."/>
            <person name="Herrero J."/>
            <person name="Beal K."/>
            <person name="Nozawa M."/>
            <person name="Li Q."/>
            <person name="Wang J."/>
            <person name="Zhang H."/>
            <person name="Yu L."/>
            <person name="Shigenobu S."/>
            <person name="Wang J."/>
            <person name="Liu J."/>
            <person name="Flicek P."/>
            <person name="Searle S."/>
            <person name="Wang J."/>
            <person name="Kuratani S."/>
            <person name="Yin Y."/>
            <person name="Aken B."/>
            <person name="Zhang G."/>
            <person name="Irie N."/>
        </authorList>
    </citation>
    <scope>NUCLEOTIDE SEQUENCE [LARGE SCALE GENOMIC DNA]</scope>
    <source>
        <strain evidence="16">Daiwa-1</strain>
    </source>
</reference>
<dbReference type="EMBL" id="AGCU01044894">
    <property type="status" value="NOT_ANNOTATED_CDS"/>
    <property type="molecule type" value="Genomic_DNA"/>
</dbReference>
<feature type="transmembrane region" description="Helical" evidence="13">
    <location>
        <begin position="31"/>
        <end position="57"/>
    </location>
</feature>
<evidence type="ECO:0000256" key="1">
    <source>
        <dbReference type="ARBA" id="ARBA00004651"/>
    </source>
</evidence>
<evidence type="ECO:0000259" key="14">
    <source>
        <dbReference type="PROSITE" id="PS50262"/>
    </source>
</evidence>
<evidence type="ECO:0000256" key="7">
    <source>
        <dbReference type="ARBA" id="ARBA00022989"/>
    </source>
</evidence>
<dbReference type="InterPro" id="IPR017452">
    <property type="entry name" value="GPCR_Rhodpsn_7TM"/>
</dbReference>
<dbReference type="SUPFAM" id="SSF81321">
    <property type="entry name" value="Family A G protein-coupled receptor-like"/>
    <property type="match status" value="2"/>
</dbReference>
<protein>
    <recommendedName>
        <fullName evidence="13">Olfactory receptor</fullName>
    </recommendedName>
</protein>
<keyword evidence="3 13" id="KW-1003">Cell membrane</keyword>
<dbReference type="Gene3D" id="1.20.1070.10">
    <property type="entry name" value="Rhodopsin 7-helix transmembrane proteins"/>
    <property type="match status" value="1"/>
</dbReference>
<dbReference type="PROSITE" id="PS50262">
    <property type="entry name" value="G_PROTEIN_RECEP_F1_2"/>
    <property type="match status" value="1"/>
</dbReference>
<feature type="transmembrane region" description="Helical" evidence="13">
    <location>
        <begin position="147"/>
        <end position="170"/>
    </location>
</feature>
<dbReference type="EMBL" id="AGCU01044891">
    <property type="status" value="NOT_ANNOTATED_CDS"/>
    <property type="molecule type" value="Genomic_DNA"/>
</dbReference>
<dbReference type="PANTHER" id="PTHR26452">
    <property type="entry name" value="OLFACTORY RECEPTOR"/>
    <property type="match status" value="1"/>
</dbReference>
<name>K7G3N5_PELSI</name>
<dbReference type="InterPro" id="IPR000276">
    <property type="entry name" value="GPCR_Rhodpsn"/>
</dbReference>
<dbReference type="GO" id="GO:0004930">
    <property type="term" value="F:G protein-coupled receptor activity"/>
    <property type="evidence" value="ECO:0007669"/>
    <property type="project" value="UniProtKB-KW"/>
</dbReference>
<feature type="domain" description="G-protein coupled receptors family 1 profile" evidence="14">
    <location>
        <begin position="47"/>
        <end position="318"/>
    </location>
</feature>
<keyword evidence="11 12" id="KW-0807">Transducer</keyword>
<keyword evidence="7 13" id="KW-1133">Transmembrane helix</keyword>
<keyword evidence="8 12" id="KW-0297">G-protein coupled receptor</keyword>
<dbReference type="CDD" id="cd15225">
    <property type="entry name" value="7tmA_OR10A-like"/>
    <property type="match status" value="1"/>
</dbReference>
<evidence type="ECO:0000256" key="5">
    <source>
        <dbReference type="ARBA" id="ARBA00022692"/>
    </source>
</evidence>
<dbReference type="Proteomes" id="UP000007267">
    <property type="component" value="Unassembled WGS sequence"/>
</dbReference>
<dbReference type="Ensembl" id="ENSPSIT00000014967.1">
    <property type="protein sequence ID" value="ENSPSIP00000014896.1"/>
    <property type="gene ID" value="ENSPSIG00000013322.1"/>
</dbReference>
<organism evidence="15 16">
    <name type="scientific">Pelodiscus sinensis</name>
    <name type="common">Chinese softshell turtle</name>
    <name type="synonym">Trionyx sinensis</name>
    <dbReference type="NCBI Taxonomy" id="13735"/>
    <lineage>
        <taxon>Eukaryota</taxon>
        <taxon>Metazoa</taxon>
        <taxon>Chordata</taxon>
        <taxon>Craniata</taxon>
        <taxon>Vertebrata</taxon>
        <taxon>Euteleostomi</taxon>
        <taxon>Archelosauria</taxon>
        <taxon>Testudinata</taxon>
        <taxon>Testudines</taxon>
        <taxon>Cryptodira</taxon>
        <taxon>Trionychia</taxon>
        <taxon>Trionychidae</taxon>
        <taxon>Pelodiscus</taxon>
    </lineage>
</organism>
<keyword evidence="16" id="KW-1185">Reference proteome</keyword>
<keyword evidence="6 13" id="KW-0552">Olfaction</keyword>
<dbReference type="Pfam" id="PF00001">
    <property type="entry name" value="7tm_1"/>
    <property type="match status" value="1"/>
</dbReference>
<dbReference type="GeneTree" id="ENSGT01050000244828"/>